<sequence>GRDGKIRRTGYRHEEFVQRQAEQQDEEPVHVVHAEEQQAMQADEEPV</sequence>
<accession>A0A392VE19</accession>
<feature type="non-terminal residue" evidence="1">
    <location>
        <position position="1"/>
    </location>
</feature>
<protein>
    <submittedName>
        <fullName evidence="1">Uncharacterized protein</fullName>
    </submittedName>
</protein>
<organism evidence="1 2">
    <name type="scientific">Trifolium medium</name>
    <dbReference type="NCBI Taxonomy" id="97028"/>
    <lineage>
        <taxon>Eukaryota</taxon>
        <taxon>Viridiplantae</taxon>
        <taxon>Streptophyta</taxon>
        <taxon>Embryophyta</taxon>
        <taxon>Tracheophyta</taxon>
        <taxon>Spermatophyta</taxon>
        <taxon>Magnoliopsida</taxon>
        <taxon>eudicotyledons</taxon>
        <taxon>Gunneridae</taxon>
        <taxon>Pentapetalae</taxon>
        <taxon>rosids</taxon>
        <taxon>fabids</taxon>
        <taxon>Fabales</taxon>
        <taxon>Fabaceae</taxon>
        <taxon>Papilionoideae</taxon>
        <taxon>50 kb inversion clade</taxon>
        <taxon>NPAAA clade</taxon>
        <taxon>Hologalegina</taxon>
        <taxon>IRL clade</taxon>
        <taxon>Trifolieae</taxon>
        <taxon>Trifolium</taxon>
    </lineage>
</organism>
<dbReference type="AlphaFoldDB" id="A0A392VE19"/>
<proteinExistence type="predicted"/>
<evidence type="ECO:0000313" key="1">
    <source>
        <dbReference type="EMBL" id="MCI85211.1"/>
    </source>
</evidence>
<keyword evidence="2" id="KW-1185">Reference proteome</keyword>
<dbReference type="Proteomes" id="UP000265520">
    <property type="component" value="Unassembled WGS sequence"/>
</dbReference>
<feature type="non-terminal residue" evidence="1">
    <location>
        <position position="47"/>
    </location>
</feature>
<reference evidence="1 2" key="1">
    <citation type="journal article" date="2018" name="Front. Plant Sci.">
        <title>Red Clover (Trifolium pratense) and Zigzag Clover (T. medium) - A Picture of Genomic Similarities and Differences.</title>
        <authorList>
            <person name="Dluhosova J."/>
            <person name="Istvanek J."/>
            <person name="Nedelnik J."/>
            <person name="Repkova J."/>
        </authorList>
    </citation>
    <scope>NUCLEOTIDE SEQUENCE [LARGE SCALE GENOMIC DNA]</scope>
    <source>
        <strain evidence="2">cv. 10/8</strain>
        <tissue evidence="1">Leaf</tissue>
    </source>
</reference>
<comment type="caution">
    <text evidence="1">The sequence shown here is derived from an EMBL/GenBank/DDBJ whole genome shotgun (WGS) entry which is preliminary data.</text>
</comment>
<evidence type="ECO:0000313" key="2">
    <source>
        <dbReference type="Proteomes" id="UP000265520"/>
    </source>
</evidence>
<name>A0A392VE19_9FABA</name>
<dbReference type="EMBL" id="LXQA011110004">
    <property type="protein sequence ID" value="MCI85211.1"/>
    <property type="molecule type" value="Genomic_DNA"/>
</dbReference>